<dbReference type="Gene3D" id="3.40.800.10">
    <property type="entry name" value="Ureohydrolase domain"/>
    <property type="match status" value="1"/>
</dbReference>
<keyword evidence="6" id="KW-1185">Reference proteome</keyword>
<dbReference type="GO" id="GO:0008783">
    <property type="term" value="F:agmatinase activity"/>
    <property type="evidence" value="ECO:0007669"/>
    <property type="project" value="TreeGrafter"/>
</dbReference>
<keyword evidence="2" id="KW-0479">Metal-binding</keyword>
<evidence type="ECO:0000256" key="1">
    <source>
        <dbReference type="ARBA" id="ARBA00009227"/>
    </source>
</evidence>
<dbReference type="InterPro" id="IPR020855">
    <property type="entry name" value="Ureohydrolase_Mn_BS"/>
</dbReference>
<evidence type="ECO:0000256" key="4">
    <source>
        <dbReference type="RuleBase" id="RU003684"/>
    </source>
</evidence>
<dbReference type="OMA" id="GQRAIHN"/>
<accession>C1E523</accession>
<sequence>MYEWIEAFRAADDTQSAFPNPNLFAREGSGGLPLDAAHVIRESHAHLQAAIEAAQVRQSIITRAANAALQETEQQQVTRQVLAGVGNNPAAGGFAASGAHLQRQARHHHPDPTDPRFQTKGWKAAVKHASIPTAVHDAELKRNIEIGLPGASSLEDKTIPTFSRGELPHFAGINTFLKAPFEEDVRNVGNYDVTCLGVPFDGGCTYRAGTRFGPQGIRRISALYTPYNYEMGVDLREQMTMCDAGDVFTIPANIEKSFDQISNAVGHVFSSGSFPLILGGDHSIGFPTVRGIAACTSKKIGIIHVDRHADIQEKDLDERMHTTPYFHATNIPNVPATNLVQIGIGGWQVPRPAVEHIVGRRTNVFTMDDVEELGIPKVAEMALERAWDGADAVYMSYDIDSLEAAFVPGTGWPEPGGLLPREALKLVGLVAAEGLCGLEIVEVSPPYDVSDITSLMALRIAVDVMGSMVANGKMGAHKHIIDKEFVPF</sequence>
<keyword evidence="3 4" id="KW-0378">Hydrolase</keyword>
<dbReference type="AlphaFoldDB" id="C1E523"/>
<evidence type="ECO:0000256" key="3">
    <source>
        <dbReference type="ARBA" id="ARBA00022801"/>
    </source>
</evidence>
<evidence type="ECO:0000313" key="6">
    <source>
        <dbReference type="Proteomes" id="UP000002009"/>
    </source>
</evidence>
<evidence type="ECO:0000313" key="5">
    <source>
        <dbReference type="EMBL" id="ACO63222.1"/>
    </source>
</evidence>
<dbReference type="InterPro" id="IPR023696">
    <property type="entry name" value="Ureohydrolase_dom_sf"/>
</dbReference>
<dbReference type="CDD" id="cd09990">
    <property type="entry name" value="Agmatinase-like"/>
    <property type="match status" value="1"/>
</dbReference>
<dbReference type="SUPFAM" id="SSF52768">
    <property type="entry name" value="Arginase/deacetylase"/>
    <property type="match status" value="1"/>
</dbReference>
<dbReference type="GO" id="GO:0033389">
    <property type="term" value="P:putrescine biosynthetic process from arginine, via agmatine"/>
    <property type="evidence" value="ECO:0007669"/>
    <property type="project" value="TreeGrafter"/>
</dbReference>
<reference evidence="5 6" key="1">
    <citation type="journal article" date="2009" name="Science">
        <title>Green evolution and dynamic adaptations revealed by genomes of the marine picoeukaryotes Micromonas.</title>
        <authorList>
            <person name="Worden A.Z."/>
            <person name="Lee J.H."/>
            <person name="Mock T."/>
            <person name="Rouze P."/>
            <person name="Simmons M.P."/>
            <person name="Aerts A.L."/>
            <person name="Allen A.E."/>
            <person name="Cuvelier M.L."/>
            <person name="Derelle E."/>
            <person name="Everett M.V."/>
            <person name="Foulon E."/>
            <person name="Grimwood J."/>
            <person name="Gundlach H."/>
            <person name="Henrissat B."/>
            <person name="Napoli C."/>
            <person name="McDonald S.M."/>
            <person name="Parker M.S."/>
            <person name="Rombauts S."/>
            <person name="Salamov A."/>
            <person name="Von Dassow P."/>
            <person name="Badger J.H."/>
            <person name="Coutinho P.M."/>
            <person name="Demir E."/>
            <person name="Dubchak I."/>
            <person name="Gentemann C."/>
            <person name="Eikrem W."/>
            <person name="Gready J.E."/>
            <person name="John U."/>
            <person name="Lanier W."/>
            <person name="Lindquist E.A."/>
            <person name="Lucas S."/>
            <person name="Mayer K.F."/>
            <person name="Moreau H."/>
            <person name="Not F."/>
            <person name="Otillar R."/>
            <person name="Panaud O."/>
            <person name="Pangilinan J."/>
            <person name="Paulsen I."/>
            <person name="Piegu B."/>
            <person name="Poliakov A."/>
            <person name="Robbens S."/>
            <person name="Schmutz J."/>
            <person name="Toulza E."/>
            <person name="Wyss T."/>
            <person name="Zelensky A."/>
            <person name="Zhou K."/>
            <person name="Armbrust E.V."/>
            <person name="Bhattacharya D."/>
            <person name="Goodenough U.W."/>
            <person name="Van de Peer Y."/>
            <person name="Grigoriev I.V."/>
        </authorList>
    </citation>
    <scope>NUCLEOTIDE SEQUENCE [LARGE SCALE GENOMIC DNA]</scope>
    <source>
        <strain evidence="6">RCC299 / NOUM17</strain>
    </source>
</reference>
<dbReference type="FunCoup" id="C1E523">
    <property type="interactions" value="618"/>
</dbReference>
<dbReference type="EMBL" id="CP001325">
    <property type="protein sequence ID" value="ACO63222.1"/>
    <property type="molecule type" value="Genomic_DNA"/>
</dbReference>
<dbReference type="GeneID" id="8242845"/>
<dbReference type="KEGG" id="mis:MICPUN_58240"/>
<organism evidence="5 6">
    <name type="scientific">Micromonas commoda (strain RCC299 / NOUM17 / CCMP2709)</name>
    <name type="common">Picoplanktonic green alga</name>
    <dbReference type="NCBI Taxonomy" id="296587"/>
    <lineage>
        <taxon>Eukaryota</taxon>
        <taxon>Viridiplantae</taxon>
        <taxon>Chlorophyta</taxon>
        <taxon>Mamiellophyceae</taxon>
        <taxon>Mamiellales</taxon>
        <taxon>Mamiellaceae</taxon>
        <taxon>Micromonas</taxon>
    </lineage>
</organism>
<gene>
    <name evidence="5" type="ORF">MICPUN_58240</name>
</gene>
<dbReference type="InParanoid" id="C1E523"/>
<dbReference type="OrthoDB" id="288726at2759"/>
<dbReference type="GO" id="GO:0046872">
    <property type="term" value="F:metal ion binding"/>
    <property type="evidence" value="ECO:0007669"/>
    <property type="project" value="UniProtKB-KW"/>
</dbReference>
<dbReference type="STRING" id="296587.C1E523"/>
<proteinExistence type="inferred from homology"/>
<dbReference type="PANTHER" id="PTHR11358">
    <property type="entry name" value="ARGINASE/AGMATINASE"/>
    <property type="match status" value="1"/>
</dbReference>
<comment type="similarity">
    <text evidence="1">Belongs to the arginase family. Agmatinase subfamily.</text>
</comment>
<dbReference type="eggNOG" id="KOG2964">
    <property type="taxonomic scope" value="Eukaryota"/>
</dbReference>
<evidence type="ECO:0000256" key="2">
    <source>
        <dbReference type="ARBA" id="ARBA00022723"/>
    </source>
</evidence>
<name>C1E523_MICCC</name>
<dbReference type="PRINTS" id="PR00116">
    <property type="entry name" value="ARGINASE"/>
</dbReference>
<dbReference type="InterPro" id="IPR006035">
    <property type="entry name" value="Ureohydrolase"/>
</dbReference>
<dbReference type="Proteomes" id="UP000002009">
    <property type="component" value="Chromosome 4"/>
</dbReference>
<dbReference type="PROSITE" id="PS51409">
    <property type="entry name" value="ARGINASE_2"/>
    <property type="match status" value="1"/>
</dbReference>
<protein>
    <submittedName>
        <fullName evidence="5">Arginase/agmatinase/formimionoglutamate hydrolase</fullName>
    </submittedName>
</protein>
<dbReference type="RefSeq" id="XP_002501964.1">
    <property type="nucleotide sequence ID" value="XM_002501918.1"/>
</dbReference>
<dbReference type="PANTHER" id="PTHR11358:SF26">
    <property type="entry name" value="GUANIDINO ACID HYDROLASE, MITOCHONDRIAL"/>
    <property type="match status" value="1"/>
</dbReference>
<dbReference type="Pfam" id="PF00491">
    <property type="entry name" value="Arginase"/>
    <property type="match status" value="1"/>
</dbReference>
<dbReference type="PROSITE" id="PS01053">
    <property type="entry name" value="ARGINASE_1"/>
    <property type="match status" value="1"/>
</dbReference>